<name>A0ABP6UKY5_9FLAO</name>
<dbReference type="PROSITE" id="PS00197">
    <property type="entry name" value="2FE2S_FER_1"/>
    <property type="match status" value="1"/>
</dbReference>
<dbReference type="InterPro" id="IPR017927">
    <property type="entry name" value="FAD-bd_FR_type"/>
</dbReference>
<feature type="domain" description="FAD-binding FR-type" evidence="10">
    <location>
        <begin position="1"/>
        <end position="102"/>
    </location>
</feature>
<dbReference type="InterPro" id="IPR001709">
    <property type="entry name" value="Flavoprot_Pyr_Nucl_cyt_Rdtase"/>
</dbReference>
<dbReference type="SUPFAM" id="SSF54292">
    <property type="entry name" value="2Fe-2S ferredoxin-like"/>
    <property type="match status" value="1"/>
</dbReference>
<evidence type="ECO:0000313" key="12">
    <source>
        <dbReference type="Proteomes" id="UP001500459"/>
    </source>
</evidence>
<dbReference type="InterPro" id="IPR039261">
    <property type="entry name" value="FNR_nucleotide-bd"/>
</dbReference>
<evidence type="ECO:0000256" key="6">
    <source>
        <dbReference type="ARBA" id="ARBA00023002"/>
    </source>
</evidence>
<dbReference type="InterPro" id="IPR001041">
    <property type="entry name" value="2Fe-2S_ferredoxin-type"/>
</dbReference>
<dbReference type="CDD" id="cd06214">
    <property type="entry name" value="PA_degradation_oxidoreductase_like"/>
    <property type="match status" value="1"/>
</dbReference>
<dbReference type="InterPro" id="IPR001433">
    <property type="entry name" value="OxRdtase_FAD/NAD-bd"/>
</dbReference>
<dbReference type="PROSITE" id="PS51384">
    <property type="entry name" value="FAD_FR"/>
    <property type="match status" value="1"/>
</dbReference>
<evidence type="ECO:0000256" key="8">
    <source>
        <dbReference type="ARBA" id="ARBA00023014"/>
    </source>
</evidence>
<dbReference type="PANTHER" id="PTHR47354:SF8">
    <property type="entry name" value="1,2-PHENYLACETYL-COA EPOXIDASE, SUBUNIT E"/>
    <property type="match status" value="1"/>
</dbReference>
<dbReference type="PRINTS" id="PR00371">
    <property type="entry name" value="FPNCR"/>
</dbReference>
<dbReference type="Pfam" id="PF00175">
    <property type="entry name" value="NAD_binding_1"/>
    <property type="match status" value="1"/>
</dbReference>
<dbReference type="PANTHER" id="PTHR47354">
    <property type="entry name" value="NADH OXIDOREDUCTASE HCR"/>
    <property type="match status" value="1"/>
</dbReference>
<dbReference type="Gene3D" id="2.40.30.10">
    <property type="entry name" value="Translation factors"/>
    <property type="match status" value="1"/>
</dbReference>
<evidence type="ECO:0000256" key="1">
    <source>
        <dbReference type="ARBA" id="ARBA00001974"/>
    </source>
</evidence>
<dbReference type="Gene3D" id="3.10.20.30">
    <property type="match status" value="1"/>
</dbReference>
<dbReference type="Pfam" id="PF00111">
    <property type="entry name" value="Fer2"/>
    <property type="match status" value="1"/>
</dbReference>
<keyword evidence="6" id="KW-0560">Oxidoreductase</keyword>
<dbReference type="InterPro" id="IPR036010">
    <property type="entry name" value="2Fe-2S_ferredoxin-like_sf"/>
</dbReference>
<keyword evidence="2" id="KW-0285">Flavoprotein</keyword>
<dbReference type="SUPFAM" id="SSF52343">
    <property type="entry name" value="Ferredoxin reductase-like, C-terminal NADP-linked domain"/>
    <property type="match status" value="1"/>
</dbReference>
<evidence type="ECO:0000256" key="2">
    <source>
        <dbReference type="ARBA" id="ARBA00022630"/>
    </source>
</evidence>
<dbReference type="InterPro" id="IPR008333">
    <property type="entry name" value="Cbr1-like_FAD-bd_dom"/>
</dbReference>
<dbReference type="RefSeq" id="WP_344927536.1">
    <property type="nucleotide sequence ID" value="NZ_BAABCW010000008.1"/>
</dbReference>
<dbReference type="PROSITE" id="PS51085">
    <property type="entry name" value="2FE2S_FER_2"/>
    <property type="match status" value="1"/>
</dbReference>
<feature type="domain" description="2Fe-2S ferredoxin-type" evidence="9">
    <location>
        <begin position="256"/>
        <end position="346"/>
    </location>
</feature>
<sequence>MLLTVKEIINETEDAVSIVLNKGGFFNPVKYKAGQFLIVKILVKNKIQKRAYSFSSSPVKDKFLRITVKKVEKGLVSNYLCDSLKVGDKLEIEKPAGSFFVVPDKKVKSTYVLFAGGSGITPIFSIIRTVLDKEPLSKILLIYANRNKASIIFKDEIEKLETVYPTAFSVEHLLEKTQEDKANYHQDLLHEDLIAEIFQKHQITYDNHSYMMCGPAGFMEKAKEILAKNGVSREKIKLEAFTTDVISSDEAKDLISTLTIYQEDKKLTLDVPGDKTILQTAMKNNIILPYSCRAGMCSSCKARCISGKIHMTDGHFLSEEEVAQGNILTCISYPKSDTVSISFLND</sequence>
<dbReference type="SUPFAM" id="SSF63380">
    <property type="entry name" value="Riboflavin synthase domain-like"/>
    <property type="match status" value="1"/>
</dbReference>
<evidence type="ECO:0000256" key="4">
    <source>
        <dbReference type="ARBA" id="ARBA00022723"/>
    </source>
</evidence>
<dbReference type="EMBL" id="BAABCW010000008">
    <property type="protein sequence ID" value="GAA3509713.1"/>
    <property type="molecule type" value="Genomic_DNA"/>
</dbReference>
<keyword evidence="7" id="KW-0408">Iron</keyword>
<keyword evidence="12" id="KW-1185">Reference proteome</keyword>
<protein>
    <submittedName>
        <fullName evidence="11">Phenylacetate-CoA oxygenase/reductase subunit PaaK</fullName>
    </submittedName>
</protein>
<comment type="cofactor">
    <cofactor evidence="1">
        <name>FAD</name>
        <dbReference type="ChEBI" id="CHEBI:57692"/>
    </cofactor>
</comment>
<dbReference type="Proteomes" id="UP001500459">
    <property type="component" value="Unassembled WGS sequence"/>
</dbReference>
<accession>A0ABP6UKY5</accession>
<keyword evidence="4" id="KW-0479">Metal-binding</keyword>
<organism evidence="11 12">
    <name type="scientific">Aquimarina addita</name>
    <dbReference type="NCBI Taxonomy" id="870485"/>
    <lineage>
        <taxon>Bacteria</taxon>
        <taxon>Pseudomonadati</taxon>
        <taxon>Bacteroidota</taxon>
        <taxon>Flavobacteriia</taxon>
        <taxon>Flavobacteriales</taxon>
        <taxon>Flavobacteriaceae</taxon>
        <taxon>Aquimarina</taxon>
    </lineage>
</organism>
<evidence type="ECO:0000259" key="9">
    <source>
        <dbReference type="PROSITE" id="PS51085"/>
    </source>
</evidence>
<dbReference type="InterPro" id="IPR012675">
    <property type="entry name" value="Beta-grasp_dom_sf"/>
</dbReference>
<evidence type="ECO:0000256" key="7">
    <source>
        <dbReference type="ARBA" id="ARBA00023004"/>
    </source>
</evidence>
<keyword evidence="3" id="KW-0001">2Fe-2S</keyword>
<keyword evidence="5" id="KW-0274">FAD</keyword>
<comment type="caution">
    <text evidence="11">The sequence shown here is derived from an EMBL/GenBank/DDBJ whole genome shotgun (WGS) entry which is preliminary data.</text>
</comment>
<dbReference type="PRINTS" id="PR00406">
    <property type="entry name" value="CYTB5RDTASE"/>
</dbReference>
<proteinExistence type="predicted"/>
<evidence type="ECO:0000259" key="10">
    <source>
        <dbReference type="PROSITE" id="PS51384"/>
    </source>
</evidence>
<evidence type="ECO:0000256" key="3">
    <source>
        <dbReference type="ARBA" id="ARBA00022714"/>
    </source>
</evidence>
<evidence type="ECO:0000313" key="11">
    <source>
        <dbReference type="EMBL" id="GAA3509713.1"/>
    </source>
</evidence>
<keyword evidence="8" id="KW-0411">Iron-sulfur</keyword>
<dbReference type="InterPro" id="IPR017938">
    <property type="entry name" value="Riboflavin_synthase-like_b-brl"/>
</dbReference>
<dbReference type="InterPro" id="IPR006058">
    <property type="entry name" value="2Fe2S_fd_BS"/>
</dbReference>
<dbReference type="Pfam" id="PF00970">
    <property type="entry name" value="FAD_binding_6"/>
    <property type="match status" value="1"/>
</dbReference>
<dbReference type="Gene3D" id="3.40.50.80">
    <property type="entry name" value="Nucleotide-binding domain of ferredoxin-NADP reductase (FNR) module"/>
    <property type="match status" value="1"/>
</dbReference>
<evidence type="ECO:0000256" key="5">
    <source>
        <dbReference type="ARBA" id="ARBA00022827"/>
    </source>
</evidence>
<dbReference type="CDD" id="cd00207">
    <property type="entry name" value="fer2"/>
    <property type="match status" value="1"/>
</dbReference>
<reference evidence="12" key="1">
    <citation type="journal article" date="2019" name="Int. J. Syst. Evol. Microbiol.">
        <title>The Global Catalogue of Microorganisms (GCM) 10K type strain sequencing project: providing services to taxonomists for standard genome sequencing and annotation.</title>
        <authorList>
            <consortium name="The Broad Institute Genomics Platform"/>
            <consortium name="The Broad Institute Genome Sequencing Center for Infectious Disease"/>
            <person name="Wu L."/>
            <person name="Ma J."/>
        </authorList>
    </citation>
    <scope>NUCLEOTIDE SEQUENCE [LARGE SCALE GENOMIC DNA]</scope>
    <source>
        <strain evidence="12">JCM 17106</strain>
    </source>
</reference>
<gene>
    <name evidence="11" type="primary">paaK</name>
    <name evidence="11" type="ORF">GCM10022393_23140</name>
</gene>
<dbReference type="InterPro" id="IPR050415">
    <property type="entry name" value="MRET"/>
</dbReference>